<protein>
    <submittedName>
        <fullName evidence="2">Protein containing domains DUF403</fullName>
    </submittedName>
</protein>
<evidence type="ECO:0000313" key="3">
    <source>
        <dbReference type="Proteomes" id="UP000036520"/>
    </source>
</evidence>
<name>A0A0H4PB40_9BACT</name>
<dbReference type="PANTHER" id="PTHR34595:SF7">
    <property type="entry name" value="SLL1039 PROTEIN"/>
    <property type="match status" value="1"/>
</dbReference>
<dbReference type="InterPro" id="IPR051680">
    <property type="entry name" value="ATP-dep_Glu-Cys_Ligase-2"/>
</dbReference>
<evidence type="ECO:0000259" key="1">
    <source>
        <dbReference type="Pfam" id="PF04168"/>
    </source>
</evidence>
<organism evidence="2 3">
    <name type="scientific">Cyclobacterium amurskyense</name>
    <dbReference type="NCBI Taxonomy" id="320787"/>
    <lineage>
        <taxon>Bacteria</taxon>
        <taxon>Pseudomonadati</taxon>
        <taxon>Bacteroidota</taxon>
        <taxon>Cytophagia</taxon>
        <taxon>Cytophagales</taxon>
        <taxon>Cyclobacteriaceae</taxon>
        <taxon>Cyclobacterium</taxon>
    </lineage>
</organism>
<reference evidence="2 3" key="1">
    <citation type="submission" date="2015-07" db="EMBL/GenBank/DDBJ databases">
        <authorList>
            <person name="Kim K.M."/>
        </authorList>
    </citation>
    <scope>NUCLEOTIDE SEQUENCE [LARGE SCALE GENOMIC DNA]</scope>
    <source>
        <strain evidence="2 3">KCTC 12363</strain>
    </source>
</reference>
<dbReference type="AlphaFoldDB" id="A0A0H4PB40"/>
<sequence>MLSRVANSIYWLGRYMERAENYARFINVNFNLMLDLPPDLKEQWEPLIMATGDHELYTSRNNSYKMKEVIYFLAFDHSNPNSIISSVSQARENARMIRENLTKETWEKLNETYHFVNKASESKVWKKEDPRDFFEEVKSKILLLYGLADNTVARTEGWYFRQLGQYLERADKTSRILDVKYHILLPSAEEVGSPLDFLHWMALLKSVTAFNTYRRLYGNISPSGVVEFLVLNKFFPRSVFFCLKEAEQCLYKISKSNGEGYSNSAEKAMGELRSKLEFDDVNDIISSGLHEYIEQLQIKINNVSNKINDNYFQIKDNFASQTMDQE</sequence>
<dbReference type="KEGG" id="camu:CA2015_0494"/>
<dbReference type="EMBL" id="CP012040">
    <property type="protein sequence ID" value="AKP49963.1"/>
    <property type="molecule type" value="Genomic_DNA"/>
</dbReference>
<keyword evidence="3" id="KW-1185">Reference proteome</keyword>
<dbReference type="OrthoDB" id="9803532at2"/>
<dbReference type="InterPro" id="IPR007296">
    <property type="entry name" value="DUF403"/>
</dbReference>
<dbReference type="Pfam" id="PF04168">
    <property type="entry name" value="Alpha-E"/>
    <property type="match status" value="1"/>
</dbReference>
<dbReference type="STRING" id="320787.CA2015_0494"/>
<accession>A0A0H4PB40</accession>
<dbReference type="PANTHER" id="PTHR34595">
    <property type="entry name" value="BLR5612 PROTEIN"/>
    <property type="match status" value="1"/>
</dbReference>
<dbReference type="RefSeq" id="WP_048640449.1">
    <property type="nucleotide sequence ID" value="NZ_CP012040.1"/>
</dbReference>
<evidence type="ECO:0000313" key="2">
    <source>
        <dbReference type="EMBL" id="AKP49963.1"/>
    </source>
</evidence>
<dbReference type="PATRIC" id="fig|320787.5.peg.548"/>
<dbReference type="Proteomes" id="UP000036520">
    <property type="component" value="Chromosome"/>
</dbReference>
<proteinExistence type="predicted"/>
<gene>
    <name evidence="2" type="ORF">CA2015_0494</name>
</gene>
<feature type="domain" description="DUF403" evidence="1">
    <location>
        <begin position="1"/>
        <end position="312"/>
    </location>
</feature>